<evidence type="ECO:0000313" key="2">
    <source>
        <dbReference type="Proteomes" id="UP000287651"/>
    </source>
</evidence>
<organism evidence="1 2">
    <name type="scientific">Ensete ventricosum</name>
    <name type="common">Abyssinian banana</name>
    <name type="synonym">Musa ensete</name>
    <dbReference type="NCBI Taxonomy" id="4639"/>
    <lineage>
        <taxon>Eukaryota</taxon>
        <taxon>Viridiplantae</taxon>
        <taxon>Streptophyta</taxon>
        <taxon>Embryophyta</taxon>
        <taxon>Tracheophyta</taxon>
        <taxon>Spermatophyta</taxon>
        <taxon>Magnoliopsida</taxon>
        <taxon>Liliopsida</taxon>
        <taxon>Zingiberales</taxon>
        <taxon>Musaceae</taxon>
        <taxon>Ensete</taxon>
    </lineage>
</organism>
<reference evidence="1 2" key="1">
    <citation type="journal article" date="2014" name="Agronomy (Basel)">
        <title>A Draft Genome Sequence for Ensete ventricosum, the Drought-Tolerant Tree Against Hunger.</title>
        <authorList>
            <person name="Harrison J."/>
            <person name="Moore K.A."/>
            <person name="Paszkiewicz K."/>
            <person name="Jones T."/>
            <person name="Grant M."/>
            <person name="Ambacheew D."/>
            <person name="Muzemil S."/>
            <person name="Studholme D.J."/>
        </authorList>
    </citation>
    <scope>NUCLEOTIDE SEQUENCE [LARGE SCALE GENOMIC DNA]</scope>
</reference>
<evidence type="ECO:0000313" key="1">
    <source>
        <dbReference type="EMBL" id="RRT82845.1"/>
    </source>
</evidence>
<accession>A0A427B2Z6</accession>
<comment type="caution">
    <text evidence="1">The sequence shown here is derived from an EMBL/GenBank/DDBJ whole genome shotgun (WGS) entry which is preliminary data.</text>
</comment>
<sequence length="89" mass="9828">MTQLKNACCAVSQLISSGLSSKILKEALNQQKEILQEVEEENFHPVEIDEEDDKVLAAFMSTKSGPQLTPADIIVLRINEKEAESLLVS</sequence>
<dbReference type="AlphaFoldDB" id="A0A427B2Z6"/>
<dbReference type="Proteomes" id="UP000287651">
    <property type="component" value="Unassembled WGS sequence"/>
</dbReference>
<name>A0A427B2Z6_ENSVE</name>
<dbReference type="EMBL" id="AMZH03000615">
    <property type="protein sequence ID" value="RRT82845.1"/>
    <property type="molecule type" value="Genomic_DNA"/>
</dbReference>
<protein>
    <submittedName>
        <fullName evidence="1">Uncharacterized protein</fullName>
    </submittedName>
</protein>
<gene>
    <name evidence="1" type="ORF">B296_00019269</name>
</gene>
<proteinExistence type="predicted"/>